<protein>
    <submittedName>
        <fullName evidence="6">Tetratricopeptide repeat protein</fullName>
    </submittedName>
</protein>
<feature type="chain" id="PRO_5045880530" evidence="5">
    <location>
        <begin position="46"/>
        <end position="605"/>
    </location>
</feature>
<evidence type="ECO:0000256" key="5">
    <source>
        <dbReference type="SAM" id="SignalP"/>
    </source>
</evidence>
<dbReference type="PANTHER" id="PTHR45586">
    <property type="entry name" value="TPR REPEAT-CONTAINING PROTEIN PA4667"/>
    <property type="match status" value="1"/>
</dbReference>
<dbReference type="InterPro" id="IPR011990">
    <property type="entry name" value="TPR-like_helical_dom_sf"/>
</dbReference>
<gene>
    <name evidence="6" type="ORF">QU481_17310</name>
</gene>
<name>A0ABT7XSC0_9NEIS</name>
<dbReference type="Gene3D" id="1.25.40.10">
    <property type="entry name" value="Tetratricopeptide repeat domain"/>
    <property type="match status" value="3"/>
</dbReference>
<keyword evidence="7" id="KW-1185">Reference proteome</keyword>
<keyword evidence="5" id="KW-0732">Signal</keyword>
<dbReference type="RefSeq" id="WP_289831278.1">
    <property type="nucleotide sequence ID" value="NZ_JAUEDK010000038.1"/>
</dbReference>
<dbReference type="SUPFAM" id="SSF48452">
    <property type="entry name" value="TPR-like"/>
    <property type="match status" value="2"/>
</dbReference>
<feature type="signal peptide" evidence="5">
    <location>
        <begin position="1"/>
        <end position="45"/>
    </location>
</feature>
<evidence type="ECO:0000256" key="3">
    <source>
        <dbReference type="PROSITE-ProRule" id="PRU00339"/>
    </source>
</evidence>
<dbReference type="Pfam" id="PF13432">
    <property type="entry name" value="TPR_16"/>
    <property type="match status" value="1"/>
</dbReference>
<proteinExistence type="predicted"/>
<feature type="region of interest" description="Disordered" evidence="4">
    <location>
        <begin position="44"/>
        <end position="64"/>
    </location>
</feature>
<feature type="compositionally biased region" description="Polar residues" evidence="4">
    <location>
        <begin position="44"/>
        <end position="54"/>
    </location>
</feature>
<keyword evidence="1" id="KW-0677">Repeat</keyword>
<dbReference type="Pfam" id="PF14559">
    <property type="entry name" value="TPR_19"/>
    <property type="match status" value="1"/>
</dbReference>
<dbReference type="PANTHER" id="PTHR45586:SF16">
    <property type="entry name" value="DOMAIN PROTEIN, PUTATIVE-RELATED"/>
    <property type="match status" value="1"/>
</dbReference>
<organism evidence="6 7">
    <name type="scientific">Crenobacter oryzisoli</name>
    <dbReference type="NCBI Taxonomy" id="3056844"/>
    <lineage>
        <taxon>Bacteria</taxon>
        <taxon>Pseudomonadati</taxon>
        <taxon>Pseudomonadota</taxon>
        <taxon>Betaproteobacteria</taxon>
        <taxon>Neisseriales</taxon>
        <taxon>Neisseriaceae</taxon>
        <taxon>Crenobacter</taxon>
    </lineage>
</organism>
<feature type="repeat" description="TPR" evidence="3">
    <location>
        <begin position="526"/>
        <end position="559"/>
    </location>
</feature>
<sequence length="605" mass="67255">MVFYLLARTAEPHWITMTLSRTTLSRTLPLLLVCLLAACAQFSPATSGKPTASTEEAAREAADAKAKAEAEAKLPKVELTDQLLYGVVASEIAAQRGVPASSALTYLELARQTRDPRMAQRAAEFAMVSGQLKIATDALKLWVELDPSSALAREQLFIVLLRTGKLAESRPLIDDLLQREPQRAGAIFIQLARLTLRQGDKQGGVELVKELAARYPKLPEAHFALIAVASEANDQATIDAEFDKLAVLAPKWDLPVAWETDRLRRSDQNAAIAFLKRELDRRPDASFELKLAYPRLLVSARRFDEALVAFQALLKNDPKNPDLLFAVGLLSYQLNDFPNAERSLKGALDEHYPDADFLRYTLGQLAEERDRVAEAREWFQKVGHGPQYLAAQARLAELDAKEGRLDQGLNRLAGIGHTEQERNQLAIIGAQIAIEVKQPQRAYQLLSNALVASPKAPELLYQRSMVSEQLGNFSATERDLRAYLHEKPNDPQGLNALGYTLAIHTTRYKEAHSYIARALKQEPDNPTILDSMGWVQYKLGHLESAQSYLQRAFALLPDPEVAAHLGEVLFKRGHVAEAREVWAKGKAIDPQHQVLNETMHRLGGE</sequence>
<dbReference type="EMBL" id="JAUEDK010000038">
    <property type="protein sequence ID" value="MDN0076625.1"/>
    <property type="molecule type" value="Genomic_DNA"/>
</dbReference>
<evidence type="ECO:0000256" key="1">
    <source>
        <dbReference type="ARBA" id="ARBA00022737"/>
    </source>
</evidence>
<keyword evidence="2 3" id="KW-0802">TPR repeat</keyword>
<dbReference type="Proteomes" id="UP001168540">
    <property type="component" value="Unassembled WGS sequence"/>
</dbReference>
<evidence type="ECO:0000256" key="4">
    <source>
        <dbReference type="SAM" id="MobiDB-lite"/>
    </source>
</evidence>
<evidence type="ECO:0000313" key="7">
    <source>
        <dbReference type="Proteomes" id="UP001168540"/>
    </source>
</evidence>
<dbReference type="PROSITE" id="PS50005">
    <property type="entry name" value="TPR"/>
    <property type="match status" value="1"/>
</dbReference>
<dbReference type="InterPro" id="IPR019734">
    <property type="entry name" value="TPR_rpt"/>
</dbReference>
<accession>A0ABT7XSC0</accession>
<reference evidence="6" key="1">
    <citation type="submission" date="2023-06" db="EMBL/GenBank/DDBJ databases">
        <authorList>
            <person name="Zhang S."/>
        </authorList>
    </citation>
    <scope>NUCLEOTIDE SEQUENCE</scope>
    <source>
        <strain evidence="6">SG2303</strain>
    </source>
</reference>
<evidence type="ECO:0000313" key="6">
    <source>
        <dbReference type="EMBL" id="MDN0076625.1"/>
    </source>
</evidence>
<dbReference type="InterPro" id="IPR051012">
    <property type="entry name" value="CellSynth/LPSAsmb/PSIAsmb"/>
</dbReference>
<evidence type="ECO:0000256" key="2">
    <source>
        <dbReference type="ARBA" id="ARBA00022803"/>
    </source>
</evidence>
<comment type="caution">
    <text evidence="6">The sequence shown here is derived from an EMBL/GenBank/DDBJ whole genome shotgun (WGS) entry which is preliminary data.</text>
</comment>